<comment type="caution">
    <text evidence="1">The sequence shown here is derived from an EMBL/GenBank/DDBJ whole genome shotgun (WGS) entry which is preliminary data.</text>
</comment>
<gene>
    <name evidence="1" type="ORF">S01H1_22177</name>
</gene>
<proteinExistence type="predicted"/>
<organism evidence="1">
    <name type="scientific">marine sediment metagenome</name>
    <dbReference type="NCBI Taxonomy" id="412755"/>
    <lineage>
        <taxon>unclassified sequences</taxon>
        <taxon>metagenomes</taxon>
        <taxon>ecological metagenomes</taxon>
    </lineage>
</organism>
<dbReference type="InterPro" id="IPR036503">
    <property type="entry name" value="Ald_Fedxn_OxRdtase_N_sf"/>
</dbReference>
<dbReference type="EMBL" id="BARS01012460">
    <property type="protein sequence ID" value="GAF99247.1"/>
    <property type="molecule type" value="Genomic_DNA"/>
</dbReference>
<accession>X0UFR5</accession>
<dbReference type="Gene3D" id="3.60.9.10">
    <property type="entry name" value="Aldehyde ferredoxin oxidoreductase, N-terminal domain"/>
    <property type="match status" value="1"/>
</dbReference>
<sequence>MNQKPNSWFGYMGQVLRIDLTHHKWTAEPLKKELVENFIGGRGFGA</sequence>
<name>X0UFR5_9ZZZZ</name>
<protein>
    <recommendedName>
        <fullName evidence="2">Aldehyde ferredoxin oxidoreductase N-terminal domain-containing protein</fullName>
    </recommendedName>
</protein>
<dbReference type="AlphaFoldDB" id="X0UFR5"/>
<evidence type="ECO:0000313" key="1">
    <source>
        <dbReference type="EMBL" id="GAF99247.1"/>
    </source>
</evidence>
<feature type="non-terminal residue" evidence="1">
    <location>
        <position position="46"/>
    </location>
</feature>
<evidence type="ECO:0008006" key="2">
    <source>
        <dbReference type="Google" id="ProtNLM"/>
    </source>
</evidence>
<dbReference type="SUPFAM" id="SSF56228">
    <property type="entry name" value="Aldehyde ferredoxin oxidoreductase, N-terminal domain"/>
    <property type="match status" value="1"/>
</dbReference>
<reference evidence="1" key="1">
    <citation type="journal article" date="2014" name="Front. Microbiol.">
        <title>High frequency of phylogenetically diverse reductive dehalogenase-homologous genes in deep subseafloor sedimentary metagenomes.</title>
        <authorList>
            <person name="Kawai M."/>
            <person name="Futagami T."/>
            <person name="Toyoda A."/>
            <person name="Takaki Y."/>
            <person name="Nishi S."/>
            <person name="Hori S."/>
            <person name="Arai W."/>
            <person name="Tsubouchi T."/>
            <person name="Morono Y."/>
            <person name="Uchiyama I."/>
            <person name="Ito T."/>
            <person name="Fujiyama A."/>
            <person name="Inagaki F."/>
            <person name="Takami H."/>
        </authorList>
    </citation>
    <scope>NUCLEOTIDE SEQUENCE</scope>
    <source>
        <strain evidence="1">Expedition CK06-06</strain>
    </source>
</reference>